<feature type="zinc finger region" description="C3H1-type" evidence="1">
    <location>
        <begin position="12"/>
        <end position="40"/>
    </location>
</feature>
<feature type="domain" description="C3H1-type" evidence="3">
    <location>
        <begin position="12"/>
        <end position="40"/>
    </location>
</feature>
<dbReference type="PROSITE" id="PS50103">
    <property type="entry name" value="ZF_C3H1"/>
    <property type="match status" value="1"/>
</dbReference>
<dbReference type="PANTHER" id="PTHR14379:SF3">
    <property type="entry name" value="MEIOSIS REGULATOR AND MRNA STABILITY FACTOR 1"/>
    <property type="match status" value="1"/>
</dbReference>
<evidence type="ECO:0000256" key="1">
    <source>
        <dbReference type="PROSITE-ProRule" id="PRU00723"/>
    </source>
</evidence>
<dbReference type="GO" id="GO:0008270">
    <property type="term" value="F:zinc ion binding"/>
    <property type="evidence" value="ECO:0007669"/>
    <property type="project" value="UniProtKB-KW"/>
</dbReference>
<dbReference type="Pfam" id="PF15663">
    <property type="entry name" value="zf-CCCH_3"/>
    <property type="match status" value="1"/>
</dbReference>
<protein>
    <recommendedName>
        <fullName evidence="3">C3H1-type domain-containing protein</fullName>
    </recommendedName>
</protein>
<evidence type="ECO:0000259" key="3">
    <source>
        <dbReference type="PROSITE" id="PS50103"/>
    </source>
</evidence>
<dbReference type="AlphaFoldDB" id="A0A815JH03"/>
<comment type="caution">
    <text evidence="4">The sequence shown here is derived from an EMBL/GenBank/DDBJ whole genome shotgun (WGS) entry which is preliminary data.</text>
</comment>
<dbReference type="GO" id="GO:1905762">
    <property type="term" value="F:CCR4-NOT complex binding"/>
    <property type="evidence" value="ECO:0007669"/>
    <property type="project" value="TreeGrafter"/>
</dbReference>
<dbReference type="PANTHER" id="PTHR14379">
    <property type="entry name" value="LIMKAIN B LKAP"/>
    <property type="match status" value="1"/>
</dbReference>
<evidence type="ECO:0000313" key="5">
    <source>
        <dbReference type="EMBL" id="CAF3524648.1"/>
    </source>
</evidence>
<evidence type="ECO:0000256" key="2">
    <source>
        <dbReference type="SAM" id="MobiDB-lite"/>
    </source>
</evidence>
<evidence type="ECO:0000313" key="4">
    <source>
        <dbReference type="EMBL" id="CAF1377792.1"/>
    </source>
</evidence>
<proteinExistence type="predicted"/>
<dbReference type="CDD" id="cd10910">
    <property type="entry name" value="PIN_limkain_b1_N_like"/>
    <property type="match status" value="1"/>
</dbReference>
<dbReference type="InterPro" id="IPR041686">
    <property type="entry name" value="Znf-CCCH_3"/>
</dbReference>
<dbReference type="EMBL" id="CAJNON010000785">
    <property type="protein sequence ID" value="CAF1377792.1"/>
    <property type="molecule type" value="Genomic_DNA"/>
</dbReference>
<keyword evidence="1" id="KW-0479">Metal-binding</keyword>
<feature type="compositionally biased region" description="Basic and acidic residues" evidence="2">
    <location>
        <begin position="217"/>
        <end position="226"/>
    </location>
</feature>
<dbReference type="Proteomes" id="UP000663891">
    <property type="component" value="Unassembled WGS sequence"/>
</dbReference>
<accession>A0A815JH03</accession>
<feature type="region of interest" description="Disordered" evidence="2">
    <location>
        <begin position="217"/>
        <end position="237"/>
    </location>
</feature>
<dbReference type="Pfam" id="PF01936">
    <property type="entry name" value="NYN"/>
    <property type="match status" value="1"/>
</dbReference>
<dbReference type="InterPro" id="IPR024768">
    <property type="entry name" value="Marf1"/>
</dbReference>
<dbReference type="EMBL" id="CAJOAY010000078">
    <property type="protein sequence ID" value="CAF3524648.1"/>
    <property type="molecule type" value="Genomic_DNA"/>
</dbReference>
<reference evidence="4" key="1">
    <citation type="submission" date="2021-02" db="EMBL/GenBank/DDBJ databases">
        <authorList>
            <person name="Nowell W R."/>
        </authorList>
    </citation>
    <scope>NUCLEOTIDE SEQUENCE</scope>
</reference>
<keyword evidence="1" id="KW-0862">Zinc</keyword>
<dbReference type="GO" id="GO:0005777">
    <property type="term" value="C:peroxisome"/>
    <property type="evidence" value="ECO:0007669"/>
    <property type="project" value="InterPro"/>
</dbReference>
<dbReference type="Proteomes" id="UP000663881">
    <property type="component" value="Unassembled WGS sequence"/>
</dbReference>
<dbReference type="InterPro" id="IPR000571">
    <property type="entry name" value="Znf_CCCH"/>
</dbReference>
<feature type="compositionally biased region" description="Low complexity" evidence="2">
    <location>
        <begin position="227"/>
        <end position="237"/>
    </location>
</feature>
<dbReference type="InterPro" id="IPR021139">
    <property type="entry name" value="NYN"/>
</dbReference>
<keyword evidence="1" id="KW-0863">Zinc-finger</keyword>
<dbReference type="GO" id="GO:0004540">
    <property type="term" value="F:RNA nuclease activity"/>
    <property type="evidence" value="ECO:0007669"/>
    <property type="project" value="InterPro"/>
</dbReference>
<dbReference type="Gene3D" id="4.10.1000.10">
    <property type="entry name" value="Zinc finger, CCCH-type"/>
    <property type="match status" value="1"/>
</dbReference>
<dbReference type="GO" id="GO:0010468">
    <property type="term" value="P:regulation of gene expression"/>
    <property type="evidence" value="ECO:0007669"/>
    <property type="project" value="InterPro"/>
</dbReference>
<organism evidence="4 6">
    <name type="scientific">Adineta steineri</name>
    <dbReference type="NCBI Taxonomy" id="433720"/>
    <lineage>
        <taxon>Eukaryota</taxon>
        <taxon>Metazoa</taxon>
        <taxon>Spiralia</taxon>
        <taxon>Gnathifera</taxon>
        <taxon>Rotifera</taxon>
        <taxon>Eurotatoria</taxon>
        <taxon>Bdelloidea</taxon>
        <taxon>Adinetida</taxon>
        <taxon>Adinetidae</taxon>
        <taxon>Adineta</taxon>
    </lineage>
</organism>
<evidence type="ECO:0000313" key="6">
    <source>
        <dbReference type="Proteomes" id="UP000663891"/>
    </source>
</evidence>
<name>A0A815JH03_9BILA</name>
<gene>
    <name evidence="5" type="ORF">OKA104_LOCUS2787</name>
    <name evidence="4" type="ORF">VCS650_LOCUS35229</name>
</gene>
<sequence length="237" mass="26687">MASSVNVNIIPSQSLVDCTYFISGIPCKYADACRFRHCQKAIRQTQQCLKWPNSCTNVKCRYRHPSVIPKGWKPVPLPSSNLVPTSFYSPSQERKQRSSEDIVGVFWDLENVQIPRTQKPFDIVQRVRQLLVIKPKLREIGFTCYCDVSTLSQINQISLMHANVRIAHVPDGKPGSVDRQILLDLDRFERAHEPPATIILITGDIDFVGKFKSLKQHQDATGHGDDGSSYSSDSSDS</sequence>
<dbReference type="OrthoDB" id="549353at2759"/>